<evidence type="ECO:0008006" key="4">
    <source>
        <dbReference type="Google" id="ProtNLM"/>
    </source>
</evidence>
<evidence type="ECO:0000256" key="1">
    <source>
        <dbReference type="SAM" id="Phobius"/>
    </source>
</evidence>
<gene>
    <name evidence="2" type="ORF">CK621_08990</name>
</gene>
<reference evidence="2 3" key="1">
    <citation type="submission" date="2017-08" db="EMBL/GenBank/DDBJ databases">
        <title>WGS of Clinical strains of the CDC Group NO-1 linked to zoonotic infections in humans.</title>
        <authorList>
            <person name="Bernier A.-M."/>
            <person name="Bernard K."/>
        </authorList>
    </citation>
    <scope>NUCLEOTIDE SEQUENCE [LARGE SCALE GENOMIC DNA]</scope>
    <source>
        <strain evidence="2 3">NML120219</strain>
    </source>
</reference>
<proteinExistence type="predicted"/>
<evidence type="ECO:0000313" key="2">
    <source>
        <dbReference type="EMBL" id="PAT42466.1"/>
    </source>
</evidence>
<dbReference type="EMBL" id="NSJE01000013">
    <property type="protein sequence ID" value="PAT42466.1"/>
    <property type="molecule type" value="Genomic_DNA"/>
</dbReference>
<keyword evidence="1" id="KW-1133">Transmembrane helix</keyword>
<organism evidence="2 3">
    <name type="scientific">Vandammella animalimorsus</name>
    <dbReference type="NCBI Taxonomy" id="2029117"/>
    <lineage>
        <taxon>Bacteria</taxon>
        <taxon>Pseudomonadati</taxon>
        <taxon>Pseudomonadota</taxon>
        <taxon>Betaproteobacteria</taxon>
        <taxon>Burkholderiales</taxon>
        <taxon>Comamonadaceae</taxon>
        <taxon>Vandammella</taxon>
    </lineage>
</organism>
<dbReference type="RefSeq" id="WP_095552132.1">
    <property type="nucleotide sequence ID" value="NZ_NSJE01000013.1"/>
</dbReference>
<sequence length="137" mass="15631">MQNANDNEVIEVQARQLDAKELSDLKLLGWISYGMHLVVAICAVLPGLQPSLLLLLLALILDVVKSPDARGSWQQSHFEWRIRSVGWSLFWYVLTSPLFLLFYIPGLVAWFFVSLWFLVRIVRGMVAMNQNRAITTA</sequence>
<feature type="transmembrane region" description="Helical" evidence="1">
    <location>
        <begin position="89"/>
        <end position="119"/>
    </location>
</feature>
<dbReference type="AlphaFoldDB" id="A0A2A2AXA9"/>
<keyword evidence="1" id="KW-0472">Membrane</keyword>
<protein>
    <recommendedName>
        <fullName evidence="4">Transmembrane protein</fullName>
    </recommendedName>
</protein>
<dbReference type="Proteomes" id="UP000218439">
    <property type="component" value="Unassembled WGS sequence"/>
</dbReference>
<evidence type="ECO:0000313" key="3">
    <source>
        <dbReference type="Proteomes" id="UP000218439"/>
    </source>
</evidence>
<accession>A0A2A2AXA9</accession>
<keyword evidence="1" id="KW-0812">Transmembrane</keyword>
<comment type="caution">
    <text evidence="2">The sequence shown here is derived from an EMBL/GenBank/DDBJ whole genome shotgun (WGS) entry which is preliminary data.</text>
</comment>
<name>A0A2A2AXA9_9BURK</name>